<dbReference type="Pfam" id="PF12833">
    <property type="entry name" value="HTH_18"/>
    <property type="match status" value="1"/>
</dbReference>
<evidence type="ECO:0000256" key="2">
    <source>
        <dbReference type="ARBA" id="ARBA00023125"/>
    </source>
</evidence>
<accession>A0A917MU09</accession>
<feature type="domain" description="HTH araC/xylS-type" evidence="4">
    <location>
        <begin position="196"/>
        <end position="301"/>
    </location>
</feature>
<dbReference type="Gene3D" id="1.10.10.60">
    <property type="entry name" value="Homeodomain-like"/>
    <property type="match status" value="1"/>
</dbReference>
<gene>
    <name evidence="5" type="ORF">GCM10011379_15030</name>
</gene>
<dbReference type="RefSeq" id="WP_188951415.1">
    <property type="nucleotide sequence ID" value="NZ_BMIB01000002.1"/>
</dbReference>
<dbReference type="InterPro" id="IPR020449">
    <property type="entry name" value="Tscrpt_reg_AraC-type_HTH"/>
</dbReference>
<dbReference type="SUPFAM" id="SSF46689">
    <property type="entry name" value="Homeodomain-like"/>
    <property type="match status" value="1"/>
</dbReference>
<dbReference type="PROSITE" id="PS01124">
    <property type="entry name" value="HTH_ARAC_FAMILY_2"/>
    <property type="match status" value="1"/>
</dbReference>
<dbReference type="PRINTS" id="PR00032">
    <property type="entry name" value="HTHARAC"/>
</dbReference>
<dbReference type="EMBL" id="BMIB01000002">
    <property type="protein sequence ID" value="GGH63759.1"/>
    <property type="molecule type" value="Genomic_DNA"/>
</dbReference>
<comment type="caution">
    <text evidence="5">The sequence shown here is derived from an EMBL/GenBank/DDBJ whole genome shotgun (WGS) entry which is preliminary data.</text>
</comment>
<reference evidence="5" key="1">
    <citation type="journal article" date="2014" name="Int. J. Syst. Evol. Microbiol.">
        <title>Complete genome sequence of Corynebacterium casei LMG S-19264T (=DSM 44701T), isolated from a smear-ripened cheese.</title>
        <authorList>
            <consortium name="US DOE Joint Genome Institute (JGI-PGF)"/>
            <person name="Walter F."/>
            <person name="Albersmeier A."/>
            <person name="Kalinowski J."/>
            <person name="Ruckert C."/>
        </authorList>
    </citation>
    <scope>NUCLEOTIDE SEQUENCE</scope>
    <source>
        <strain evidence="5">CGMCC 1.15290</strain>
    </source>
</reference>
<dbReference type="InterPro" id="IPR018060">
    <property type="entry name" value="HTH_AraC"/>
</dbReference>
<sequence>MKTIHSITEFQRLVSLPDPLHPLISVVEVAQMQFTAAELWQQFSLDFYCVSLKKGVVGKVKYGQQYYDYDKGVMTFIAPKQIQLLDEPHPDMLNPGPARGYALLIHPDFLYGHPLAAAIKNFGFFSYAVNEALHLSEKEEAYIAEVFRKIQEECAHIDRHTQDIVLAQLDLLFNYSIRFYERQFITRKAVNHDVLTKMEQLLNTYFEQDESLKQGLPTVEMVAGKLNLSPHYLSDMLRSLTGRSAQLHIQEKVIEKAKEYLSVTSLSVAEIAYQLGFEYPQSFNKMFKKKMNISPLEYRQSFN</sequence>
<keyword evidence="6" id="KW-1185">Reference proteome</keyword>
<dbReference type="PANTHER" id="PTHR43280:SF32">
    <property type="entry name" value="TRANSCRIPTIONAL REGULATORY PROTEIN"/>
    <property type="match status" value="1"/>
</dbReference>
<evidence type="ECO:0000256" key="1">
    <source>
        <dbReference type="ARBA" id="ARBA00023015"/>
    </source>
</evidence>
<protein>
    <submittedName>
        <fullName evidence="5">AraC family transcriptional regulator</fullName>
    </submittedName>
</protein>
<evidence type="ECO:0000313" key="5">
    <source>
        <dbReference type="EMBL" id="GGH63759.1"/>
    </source>
</evidence>
<dbReference type="GO" id="GO:0043565">
    <property type="term" value="F:sequence-specific DNA binding"/>
    <property type="evidence" value="ECO:0007669"/>
    <property type="project" value="InterPro"/>
</dbReference>
<dbReference type="InterPro" id="IPR009057">
    <property type="entry name" value="Homeodomain-like_sf"/>
</dbReference>
<keyword evidence="1" id="KW-0805">Transcription regulation</keyword>
<reference evidence="5" key="2">
    <citation type="submission" date="2020-09" db="EMBL/GenBank/DDBJ databases">
        <authorList>
            <person name="Sun Q."/>
            <person name="Zhou Y."/>
        </authorList>
    </citation>
    <scope>NUCLEOTIDE SEQUENCE</scope>
    <source>
        <strain evidence="5">CGMCC 1.15290</strain>
    </source>
</reference>
<dbReference type="GO" id="GO:0003700">
    <property type="term" value="F:DNA-binding transcription factor activity"/>
    <property type="evidence" value="ECO:0007669"/>
    <property type="project" value="InterPro"/>
</dbReference>
<dbReference type="Proteomes" id="UP000627292">
    <property type="component" value="Unassembled WGS sequence"/>
</dbReference>
<dbReference type="PANTHER" id="PTHR43280">
    <property type="entry name" value="ARAC-FAMILY TRANSCRIPTIONAL REGULATOR"/>
    <property type="match status" value="1"/>
</dbReference>
<dbReference type="AlphaFoldDB" id="A0A917MU09"/>
<evidence type="ECO:0000313" key="6">
    <source>
        <dbReference type="Proteomes" id="UP000627292"/>
    </source>
</evidence>
<dbReference type="SMART" id="SM00342">
    <property type="entry name" value="HTH_ARAC"/>
    <property type="match status" value="1"/>
</dbReference>
<evidence type="ECO:0000259" key="4">
    <source>
        <dbReference type="PROSITE" id="PS01124"/>
    </source>
</evidence>
<name>A0A917MU09_9BACT</name>
<evidence type="ECO:0000256" key="3">
    <source>
        <dbReference type="ARBA" id="ARBA00023163"/>
    </source>
</evidence>
<proteinExistence type="predicted"/>
<keyword evidence="3" id="KW-0804">Transcription</keyword>
<organism evidence="5 6">
    <name type="scientific">Filimonas zeae</name>
    <dbReference type="NCBI Taxonomy" id="1737353"/>
    <lineage>
        <taxon>Bacteria</taxon>
        <taxon>Pseudomonadati</taxon>
        <taxon>Bacteroidota</taxon>
        <taxon>Chitinophagia</taxon>
        <taxon>Chitinophagales</taxon>
        <taxon>Chitinophagaceae</taxon>
        <taxon>Filimonas</taxon>
    </lineage>
</organism>
<keyword evidence="2" id="KW-0238">DNA-binding</keyword>